<dbReference type="InterPro" id="IPR004919">
    <property type="entry name" value="GmrSD_N"/>
</dbReference>
<gene>
    <name evidence="2" type="ORF">HMPREF0973_02819</name>
</gene>
<proteinExistence type="predicted"/>
<evidence type="ECO:0000313" key="2">
    <source>
        <dbReference type="EMBL" id="EEX17244.1"/>
    </source>
</evidence>
<dbReference type="PANTHER" id="PTHR35149:SF2">
    <property type="entry name" value="DUF262 DOMAIN-CONTAINING PROTEIN"/>
    <property type="match status" value="1"/>
</dbReference>
<keyword evidence="3" id="KW-1185">Reference proteome</keyword>
<protein>
    <recommendedName>
        <fullName evidence="1">GmrSD restriction endonucleases N-terminal domain-containing protein</fullName>
    </recommendedName>
</protein>
<dbReference type="Proteomes" id="UP000003327">
    <property type="component" value="Unassembled WGS sequence"/>
</dbReference>
<sequence>MNTHQNFPLEELSIQDLFNQEGNTKYEIPIYQRNYAWENEEITALVNDVWDAYCQSKGTYFIGTLVTYDRGDNRYEVIDGQQRLTTLYLILKSLDCEVKSKLTYRSRKRSNDTINKLPIQEKDNPDLGILRGFKVVENAINEIVGTENKENFTKYLLAQVHIIHYRVPRDVNLNHYFEVMNSRGEQLEKHEIVKSKLIALLDEDERNVFAEIWQACSEMNVYVQSRYVQAANVFVDSLRIFSPSIKSFKDLPVVGGSEESYSLDDFIKGIKATERRQKKVKSTGMFQPIIDFPNFLLIVLKITLMNRTNFDLDKFILDDKELINAFDEAKPDRAFAKVFAFNLLKARYFLDNYVVHHSYEDDTQESNPWQLEVYQCESSSYNTKNLSSDGYLQARLVQLLSMFEVSFTPRQRKNYLFYCLYHLFNDTDLNRYVDFLSALADKYFFDVYANSGNLNNINTPMPGAFDGTVLKDGQFDLNIRCTSLDFDGIYGNGKEASKGIPLFVFNYMDYLLWSMYADKLSGKKLKESDRERREFFKKLGCSDFGLTVFEQFYFSRTRRSLEHFFPQANVNEQITEYEINCFGNYAMIGSDINSFGSNWSPKSKLDHYLDASGKISQVSVASLKLMIMMQKCKDNAHEGVCPSGQEWFYKDMLEHQKRMVAILKDQLG</sequence>
<dbReference type="AlphaFoldDB" id="C9MT49"/>
<evidence type="ECO:0000313" key="3">
    <source>
        <dbReference type="Proteomes" id="UP000003327"/>
    </source>
</evidence>
<feature type="domain" description="GmrSD restriction endonucleases N-terminal" evidence="1">
    <location>
        <begin position="14"/>
        <end position="197"/>
    </location>
</feature>
<comment type="caution">
    <text evidence="2">The sequence shown here is derived from an EMBL/GenBank/DDBJ whole genome shotgun (WGS) entry which is preliminary data.</text>
</comment>
<name>C9MT49_9BACT</name>
<dbReference type="PANTHER" id="PTHR35149">
    <property type="entry name" value="SLL5132 PROTEIN"/>
    <property type="match status" value="1"/>
</dbReference>
<dbReference type="Pfam" id="PF03235">
    <property type="entry name" value="GmrSD_N"/>
    <property type="match status" value="1"/>
</dbReference>
<accession>C9MT49</accession>
<dbReference type="EMBL" id="ACVA01000072">
    <property type="protein sequence ID" value="EEX17244.1"/>
    <property type="molecule type" value="Genomic_DNA"/>
</dbReference>
<reference evidence="2 3" key="1">
    <citation type="submission" date="2009-09" db="EMBL/GenBank/DDBJ databases">
        <authorList>
            <person name="Weinstock G."/>
            <person name="Sodergren E."/>
            <person name="Clifton S."/>
            <person name="Fulton L."/>
            <person name="Fulton B."/>
            <person name="Courtney L."/>
            <person name="Fronick C."/>
            <person name="Harrison M."/>
            <person name="Strong C."/>
            <person name="Farmer C."/>
            <person name="Delahaunty K."/>
            <person name="Markovic C."/>
            <person name="Hall O."/>
            <person name="Minx P."/>
            <person name="Tomlinson C."/>
            <person name="Mitreva M."/>
            <person name="Nelson J."/>
            <person name="Hou S."/>
            <person name="Wollam A."/>
            <person name="Pepin K.H."/>
            <person name="Johnson M."/>
            <person name="Bhonagiri V."/>
            <person name="Nash W.E."/>
            <person name="Warren W."/>
            <person name="Chinwalla A."/>
            <person name="Mardis E.R."/>
            <person name="Wilson R.K."/>
        </authorList>
    </citation>
    <scope>NUCLEOTIDE SEQUENCE [LARGE SCALE GENOMIC DNA]</scope>
    <source>
        <strain evidence="2 3">F0319</strain>
    </source>
</reference>
<organism evidence="2 3">
    <name type="scientific">Prevotella veroralis F0319</name>
    <dbReference type="NCBI Taxonomy" id="649761"/>
    <lineage>
        <taxon>Bacteria</taxon>
        <taxon>Pseudomonadati</taxon>
        <taxon>Bacteroidota</taxon>
        <taxon>Bacteroidia</taxon>
        <taxon>Bacteroidales</taxon>
        <taxon>Prevotellaceae</taxon>
        <taxon>Prevotella</taxon>
    </lineage>
</organism>
<dbReference type="STRING" id="649761.HMPREF0973_02819"/>
<dbReference type="eggNOG" id="COG1479">
    <property type="taxonomic scope" value="Bacteria"/>
</dbReference>
<dbReference type="OrthoDB" id="9798761at2"/>
<dbReference type="HOGENOM" id="CLU_023391_0_0_10"/>
<dbReference type="RefSeq" id="WP_004384505.1">
    <property type="nucleotide sequence ID" value="NZ_GG698718.1"/>
</dbReference>
<evidence type="ECO:0000259" key="1">
    <source>
        <dbReference type="Pfam" id="PF03235"/>
    </source>
</evidence>